<reference evidence="1" key="1">
    <citation type="submission" date="2019-09" db="EMBL/GenBank/DDBJ databases">
        <authorList>
            <consortium name="GenomeTrakr network: Whole genome sequencing for foodborne pathogen traceback"/>
        </authorList>
    </citation>
    <scope>NUCLEOTIDE SEQUENCE</scope>
    <source>
        <strain evidence="1">TTU_586</strain>
    </source>
</reference>
<dbReference type="AlphaFoldDB" id="A0A6C7UQ58"/>
<accession>A0A6C7UQ58</accession>
<gene>
    <name evidence="1" type="ORF">F2N15_07720</name>
</gene>
<dbReference type="EMBL" id="AAKSZQ010000026">
    <property type="protein sequence ID" value="ECV1060074.1"/>
    <property type="molecule type" value="Genomic_DNA"/>
</dbReference>
<protein>
    <recommendedName>
        <fullName evidence="2">Methyltransferase FkbM domain-containing protein</fullName>
    </recommendedName>
</protein>
<proteinExistence type="predicted"/>
<evidence type="ECO:0000313" key="1">
    <source>
        <dbReference type="EMBL" id="ECV1060074.1"/>
    </source>
</evidence>
<dbReference type="PANTHER" id="PTHR32026">
    <property type="entry name" value="METHYLTRANSFERASE-LIKE PROTEIN 24"/>
    <property type="match status" value="1"/>
</dbReference>
<dbReference type="InterPro" id="IPR026913">
    <property type="entry name" value="METTL24"/>
</dbReference>
<evidence type="ECO:0008006" key="2">
    <source>
        <dbReference type="Google" id="ProtNLM"/>
    </source>
</evidence>
<comment type="caution">
    <text evidence="1">The sequence shown here is derived from an EMBL/GenBank/DDBJ whole genome shotgun (WGS) entry which is preliminary data.</text>
</comment>
<organism evidence="1">
    <name type="scientific">Campylobacter jejuni</name>
    <dbReference type="NCBI Taxonomy" id="197"/>
    <lineage>
        <taxon>Bacteria</taxon>
        <taxon>Pseudomonadati</taxon>
        <taxon>Campylobacterota</taxon>
        <taxon>Epsilonproteobacteria</taxon>
        <taxon>Campylobacterales</taxon>
        <taxon>Campylobacteraceae</taxon>
        <taxon>Campylobacter</taxon>
    </lineage>
</organism>
<name>A0A6C7UQ58_CAMJU</name>
<sequence length="314" mass="37041">MKNLEKQIKILNEEFKLNNQLSYQILMSNIISNLNFNNEKDKEILLLLLQDRDRNYLRINNNKQCYKNIIKYLKLLRPLDIPLCDLIRIGGIGDGGYVMYNNPKITSGFDGIALSLGVSEYSPWDLEMAERGVKVIEYDGSIEVCPYEHENIIFNKKFIGNTNDEDHITLEQVIKDNNLVKNNNILQCDIENCEWEMLENIDLKILNKYFSQIIFEFHGCNPEEEQGILIRTKILEKLNRYFIPIHLHFNNHGKIFYSNGLFFSTTLEVTYVRKDIVKIDNLIYKNTIDSFEYDYPVWPSNPEIPVRFDFKDEE</sequence>